<proteinExistence type="predicted"/>
<accession>A0A7S9SUJ2</accession>
<protein>
    <submittedName>
        <fullName evidence="1">Uncharacterized protein</fullName>
    </submittedName>
</protein>
<gene>
    <name evidence="1" type="ORF">NIOZUU157_00184</name>
</gene>
<reference evidence="1" key="1">
    <citation type="submission" date="2020-08" db="EMBL/GenBank/DDBJ databases">
        <title>Bridging the membrane lipid divide: bacteria of the FCB group superphylum have the potential to synthesize archaeal ether lipids.</title>
        <authorList>
            <person name="Villanueva L."/>
            <person name="von Meijenfeldt F.A.B."/>
            <person name="Westbye A.B."/>
            <person name="Yadav S."/>
            <person name="Hopmans E.C."/>
            <person name="Dutilh B.E."/>
            <person name="Sinninghe Damste J.S."/>
        </authorList>
    </citation>
    <scope>NUCLEOTIDE SEQUENCE</scope>
    <source>
        <strain evidence="1">NIOZ-UU157</strain>
    </source>
</reference>
<evidence type="ECO:0000313" key="1">
    <source>
        <dbReference type="EMBL" id="QPI16296.1"/>
    </source>
</evidence>
<organism evidence="1">
    <name type="scientific">Virus NIOZ-UU157</name>
    <dbReference type="NCBI Taxonomy" id="2763269"/>
    <lineage>
        <taxon>Viruses</taxon>
    </lineage>
</organism>
<sequence>MPTTKNNRTGFPSLYRATYEEGWEIKNTGYDYTKTLLNNSMSKYLFRNRHLKKFLEEYLNPIMVFYINRVKYIRIFYNFAVPKWYQKIN</sequence>
<name>A0A7S9SUJ2_9VIRU</name>
<dbReference type="EMBL" id="MW030553">
    <property type="protein sequence ID" value="QPI16296.1"/>
    <property type="molecule type" value="Genomic_DNA"/>
</dbReference>